<feature type="transmembrane region" description="Helical" evidence="1">
    <location>
        <begin position="30"/>
        <end position="48"/>
    </location>
</feature>
<feature type="transmembrane region" description="Helical" evidence="1">
    <location>
        <begin position="138"/>
        <end position="157"/>
    </location>
</feature>
<reference evidence="2 3" key="1">
    <citation type="journal article" date="2015" name="Nature">
        <title>rRNA introns, odd ribosomes, and small enigmatic genomes across a large radiation of phyla.</title>
        <authorList>
            <person name="Brown C.T."/>
            <person name="Hug L.A."/>
            <person name="Thomas B.C."/>
            <person name="Sharon I."/>
            <person name="Castelle C.J."/>
            <person name="Singh A."/>
            <person name="Wilkins M.J."/>
            <person name="Williams K.H."/>
            <person name="Banfield J.F."/>
        </authorList>
    </citation>
    <scope>NUCLEOTIDE SEQUENCE [LARGE SCALE GENOMIC DNA]</scope>
</reference>
<feature type="transmembrane region" description="Helical" evidence="1">
    <location>
        <begin position="79"/>
        <end position="100"/>
    </location>
</feature>
<keyword evidence="1" id="KW-1133">Transmembrane helix</keyword>
<evidence type="ECO:0000313" key="2">
    <source>
        <dbReference type="EMBL" id="KKU02932.1"/>
    </source>
</evidence>
<gene>
    <name evidence="2" type="ORF">UX05_C0005G0009</name>
</gene>
<keyword evidence="1" id="KW-0812">Transmembrane</keyword>
<keyword evidence="1" id="KW-0472">Membrane</keyword>
<feature type="transmembrane region" description="Helical" evidence="1">
    <location>
        <begin position="112"/>
        <end position="132"/>
    </location>
</feature>
<dbReference type="Proteomes" id="UP000034264">
    <property type="component" value="Unassembled WGS sequence"/>
</dbReference>
<evidence type="ECO:0000313" key="3">
    <source>
        <dbReference type="Proteomes" id="UP000034264"/>
    </source>
</evidence>
<organism evidence="2 3">
    <name type="scientific">Candidatus Amesbacteria bacterium GW2011_GWC2_45_19</name>
    <dbReference type="NCBI Taxonomy" id="1618366"/>
    <lineage>
        <taxon>Bacteria</taxon>
        <taxon>Candidatus Amesiibacteriota</taxon>
    </lineage>
</organism>
<evidence type="ECO:0000256" key="1">
    <source>
        <dbReference type="SAM" id="Phobius"/>
    </source>
</evidence>
<comment type="caution">
    <text evidence="2">The sequence shown here is derived from an EMBL/GenBank/DDBJ whole genome shotgun (WGS) entry which is preliminary data.</text>
</comment>
<dbReference type="EMBL" id="LCKS01000005">
    <property type="protein sequence ID" value="KKU02932.1"/>
    <property type="molecule type" value="Genomic_DNA"/>
</dbReference>
<protein>
    <submittedName>
        <fullName evidence="2">Uncharacterized protein</fullName>
    </submittedName>
</protein>
<accession>A0A0G1M4B0</accession>
<sequence>MRSDYDQEDILTLSLILAGTAWGLGWGWKWWGLAGVLAGVILALVVWCKLKKWDVWEWSDVVARASLGLGAAAALGKGWWVESSVLGVGVLVLWGLARVYRKIRWYKSGKMGLVGLVGAMWWMGAWMGLAPWQISKVYLAAWVLVGLAVAIYLRSGHKFSGIWPKKR</sequence>
<name>A0A0G1M4B0_9BACT</name>
<proteinExistence type="predicted"/>
<dbReference type="PATRIC" id="fig|1618366.3.peg.493"/>
<dbReference type="AlphaFoldDB" id="A0A0G1M4B0"/>